<evidence type="ECO:0000256" key="4">
    <source>
        <dbReference type="SAM" id="MobiDB-lite"/>
    </source>
</evidence>
<evidence type="ECO:0000313" key="6">
    <source>
        <dbReference type="EMBL" id="OCF34462.1"/>
    </source>
</evidence>
<keyword evidence="3" id="KW-0539">Nucleus</keyword>
<feature type="region of interest" description="Disordered" evidence="4">
    <location>
        <begin position="300"/>
        <end position="329"/>
    </location>
</feature>
<sequence>MYPVSLLPPDTDGEPTPTHVGAGYHPDSQTISPTLLRPVNSFHTDAGSSSSNPNILLADSVNLDMPIDCSTHICNYDSSQQVILLPADHPFSHGGQVKPLRPWLTGDFQPFPFLTAPFAPDPLLSTEPTLFSSPHLDESGFQGAGNFVGHPTSDSRPDIGRLSEMPSSSSPSSREIHDIRAVHQYTPTGLPILSNPIPSSPSTQSHAQYRISTSVQLDNISRRLVYHPLTFHHPVPAVGATTPYSVAKVCNSDLPPAAFGPLAPAIELKAQPLGLRTASSDHRSGVNVLRFGHASVVENETDNDDKRMDIRELEPSDSEVDRVGDEDDGDSIDVELNGTGTGAGAGATQFLPTPPPSARIRLRSNQRHPEPVHPIATAFGLGAPCTSSPEEVQGGREQHSMYEGESELSATMPSSPNVLLPQLERSPSPITRNGRYPARIGKLAIPTSAPASTSTSTAASFWSSKQSASAKASASTPAGTRLRHLCGASMAGGSTASPNAIDSASANKGKTKKTLASNKEGKKKRSSSVRPLSIDKNFHTHPLKISRWGSAAARTSRSGDNKTMPTGPFLWAALHMLTLPRYSQWVEWHEESRTAYILDTHEFAENVYSQYCTSNQWTSFQRNMTNYKDWGYIRFAVEGTRQRQQRIDVPSVDDLCVKWVRMGNDSRVSNTARDEYLIARMEDEALSARAVALPESVDKGGGVSPAPAKNRSIKGRSRSSKQVAAPKIVIPKAKDLGIAGAGMEVREAQGGSLHDGLPEESQITSPNHVDHRNSPCEHIDQTLVHNATGPTSSAQHQQSHRTFAALMSPESQHGGDKLIYSPNLFTPSPTFYHPSLPLSSSRGDDEVESEAEAQFQAAYPTPHTSTSSSSWRLHE</sequence>
<feature type="region of interest" description="Disordered" evidence="4">
    <location>
        <begin position="490"/>
        <end position="532"/>
    </location>
</feature>
<feature type="compositionally biased region" description="Polar residues" evidence="4">
    <location>
        <begin position="492"/>
        <end position="508"/>
    </location>
</feature>
<dbReference type="GO" id="GO:0043565">
    <property type="term" value="F:sequence-specific DNA binding"/>
    <property type="evidence" value="ECO:0007669"/>
    <property type="project" value="InterPro"/>
</dbReference>
<comment type="subcellular location">
    <subcellularLocation>
        <location evidence="1">Nucleus</location>
    </subcellularLocation>
</comment>
<dbReference type="GO" id="GO:0005634">
    <property type="term" value="C:nucleus"/>
    <property type="evidence" value="ECO:0007669"/>
    <property type="project" value="UniProtKB-SubCell"/>
</dbReference>
<reference evidence="6 7" key="1">
    <citation type="submission" date="2013-07" db="EMBL/GenBank/DDBJ databases">
        <title>The Genome Sequence of Cryptococcus heveanensis BCC8398.</title>
        <authorList>
            <consortium name="The Broad Institute Genome Sequencing Platform"/>
            <person name="Cuomo C."/>
            <person name="Litvintseva A."/>
            <person name="Chen Y."/>
            <person name="Heitman J."/>
            <person name="Sun S."/>
            <person name="Springer D."/>
            <person name="Dromer F."/>
            <person name="Young S.K."/>
            <person name="Zeng Q."/>
            <person name="Gargeya S."/>
            <person name="Fitzgerald M."/>
            <person name="Abouelleil A."/>
            <person name="Alvarado L."/>
            <person name="Berlin A.M."/>
            <person name="Chapman S.B."/>
            <person name="Dewar J."/>
            <person name="Goldberg J."/>
            <person name="Griggs A."/>
            <person name="Gujja S."/>
            <person name="Hansen M."/>
            <person name="Howarth C."/>
            <person name="Imamovic A."/>
            <person name="Larimer J."/>
            <person name="McCowan C."/>
            <person name="Murphy C."/>
            <person name="Pearson M."/>
            <person name="Priest M."/>
            <person name="Roberts A."/>
            <person name="Saif S."/>
            <person name="Shea T."/>
            <person name="Sykes S."/>
            <person name="Wortman J."/>
            <person name="Nusbaum C."/>
            <person name="Birren B."/>
        </authorList>
    </citation>
    <scope>NUCLEOTIDE SEQUENCE [LARGE SCALE GENOMIC DNA]</scope>
    <source>
        <strain evidence="6 7">BCC8398</strain>
    </source>
</reference>
<dbReference type="EMBL" id="KV700125">
    <property type="protein sequence ID" value="OCF34462.1"/>
    <property type="molecule type" value="Genomic_DNA"/>
</dbReference>
<evidence type="ECO:0000256" key="1">
    <source>
        <dbReference type="ARBA" id="ARBA00004123"/>
    </source>
</evidence>
<dbReference type="Proteomes" id="UP000092666">
    <property type="component" value="Unassembled WGS sequence"/>
</dbReference>
<feature type="region of interest" description="Disordered" evidence="4">
    <location>
        <begin position="1"/>
        <end position="26"/>
    </location>
</feature>
<dbReference type="Pfam" id="PF00447">
    <property type="entry name" value="HSF_DNA-bind"/>
    <property type="match status" value="1"/>
</dbReference>
<dbReference type="GO" id="GO:0003700">
    <property type="term" value="F:DNA-binding transcription factor activity"/>
    <property type="evidence" value="ECO:0007669"/>
    <property type="project" value="InterPro"/>
</dbReference>
<evidence type="ECO:0000313" key="7">
    <source>
        <dbReference type="Proteomes" id="UP000092666"/>
    </source>
</evidence>
<keyword evidence="7" id="KW-1185">Reference proteome</keyword>
<dbReference type="SUPFAM" id="SSF46785">
    <property type="entry name" value="Winged helix' DNA-binding domain"/>
    <property type="match status" value="1"/>
</dbReference>
<feature type="region of interest" description="Disordered" evidence="4">
    <location>
        <begin position="830"/>
        <end position="875"/>
    </location>
</feature>
<feature type="compositionally biased region" description="Basic and acidic residues" evidence="4">
    <location>
        <begin position="304"/>
        <end position="323"/>
    </location>
</feature>
<feature type="region of interest" description="Disordered" evidence="4">
    <location>
        <begin position="697"/>
        <end position="726"/>
    </location>
</feature>
<dbReference type="InterPro" id="IPR000232">
    <property type="entry name" value="HSF_DNA-bd"/>
</dbReference>
<evidence type="ECO:0000259" key="5">
    <source>
        <dbReference type="Pfam" id="PF00447"/>
    </source>
</evidence>
<dbReference type="InterPro" id="IPR036388">
    <property type="entry name" value="WH-like_DNA-bd_sf"/>
</dbReference>
<feature type="region of interest" description="Disordered" evidence="4">
    <location>
        <begin position="147"/>
        <end position="175"/>
    </location>
</feature>
<reference evidence="7" key="2">
    <citation type="submission" date="2013-12" db="EMBL/GenBank/DDBJ databases">
        <title>Evolution of pathogenesis and genome organization in the Tremellales.</title>
        <authorList>
            <person name="Cuomo C."/>
            <person name="Litvintseva A."/>
            <person name="Heitman J."/>
            <person name="Chen Y."/>
            <person name="Sun S."/>
            <person name="Springer D."/>
            <person name="Dromer F."/>
            <person name="Young S."/>
            <person name="Zeng Q."/>
            <person name="Chapman S."/>
            <person name="Gujja S."/>
            <person name="Saif S."/>
            <person name="Birren B."/>
        </authorList>
    </citation>
    <scope>NUCLEOTIDE SEQUENCE [LARGE SCALE GENOMIC DNA]</scope>
    <source>
        <strain evidence="7">BCC8398</strain>
    </source>
</reference>
<dbReference type="AlphaFoldDB" id="A0A1B9GTS5"/>
<evidence type="ECO:0000256" key="3">
    <source>
        <dbReference type="ARBA" id="ARBA00023242"/>
    </source>
</evidence>
<organism evidence="6 7">
    <name type="scientific">Kwoniella heveanensis BCC8398</name>
    <dbReference type="NCBI Taxonomy" id="1296120"/>
    <lineage>
        <taxon>Eukaryota</taxon>
        <taxon>Fungi</taxon>
        <taxon>Dikarya</taxon>
        <taxon>Basidiomycota</taxon>
        <taxon>Agaricomycotina</taxon>
        <taxon>Tremellomycetes</taxon>
        <taxon>Tremellales</taxon>
        <taxon>Cryptococcaceae</taxon>
        <taxon>Kwoniella</taxon>
    </lineage>
</organism>
<feature type="region of interest" description="Disordered" evidence="4">
    <location>
        <begin position="749"/>
        <end position="775"/>
    </location>
</feature>
<proteinExistence type="predicted"/>
<accession>A0A1B9GTS5</accession>
<feature type="domain" description="HSF-type DNA-binding" evidence="5">
    <location>
        <begin position="573"/>
        <end position="628"/>
    </location>
</feature>
<dbReference type="InterPro" id="IPR036390">
    <property type="entry name" value="WH_DNA-bd_sf"/>
</dbReference>
<protein>
    <recommendedName>
        <fullName evidence="5">HSF-type DNA-binding domain-containing protein</fullName>
    </recommendedName>
</protein>
<gene>
    <name evidence="6" type="ORF">I316_03977</name>
</gene>
<name>A0A1B9GTS5_9TREE</name>
<feature type="compositionally biased region" description="Low complexity" evidence="4">
    <location>
        <begin position="864"/>
        <end position="875"/>
    </location>
</feature>
<evidence type="ECO:0000256" key="2">
    <source>
        <dbReference type="ARBA" id="ARBA00023125"/>
    </source>
</evidence>
<keyword evidence="2" id="KW-0238">DNA-binding</keyword>
<dbReference type="Gene3D" id="1.10.10.10">
    <property type="entry name" value="Winged helix-like DNA-binding domain superfamily/Winged helix DNA-binding domain"/>
    <property type="match status" value="1"/>
</dbReference>